<gene>
    <name evidence="11" type="ORF">PENSTE_c006G10036</name>
</gene>
<dbReference type="PANTHER" id="PTHR31633:SF1">
    <property type="entry name" value="H_ACA RIBONUCLEOPROTEIN COMPLEX NON-CORE SUBUNIT NAF1"/>
    <property type="match status" value="1"/>
</dbReference>
<dbReference type="GO" id="GO:0005634">
    <property type="term" value="C:nucleus"/>
    <property type="evidence" value="ECO:0007669"/>
    <property type="project" value="UniProtKB-SubCell"/>
</dbReference>
<keyword evidence="7" id="KW-0694">RNA-binding</keyword>
<evidence type="ECO:0000256" key="8">
    <source>
        <dbReference type="ARBA" id="ARBA00023242"/>
    </source>
</evidence>
<keyword evidence="4" id="KW-0690">Ribosome biogenesis</keyword>
<dbReference type="GO" id="GO:0001522">
    <property type="term" value="P:pseudouridine synthesis"/>
    <property type="evidence" value="ECO:0007669"/>
    <property type="project" value="InterPro"/>
</dbReference>
<feature type="compositionally biased region" description="Acidic residues" evidence="10">
    <location>
        <begin position="200"/>
        <end position="211"/>
    </location>
</feature>
<evidence type="ECO:0000256" key="10">
    <source>
        <dbReference type="SAM" id="MobiDB-lite"/>
    </source>
</evidence>
<dbReference type="InterPro" id="IPR038664">
    <property type="entry name" value="Gar1/Naf1_Cbf5-bd_sf"/>
</dbReference>
<keyword evidence="5" id="KW-0698">rRNA processing</keyword>
<reference evidence="12" key="1">
    <citation type="journal article" date="2017" name="Nat. Microbiol.">
        <title>Global analysis of biosynthetic gene clusters reveals vast potential of secondary metabolite production in Penicillium species.</title>
        <authorList>
            <person name="Nielsen J.C."/>
            <person name="Grijseels S."/>
            <person name="Prigent S."/>
            <person name="Ji B."/>
            <person name="Dainat J."/>
            <person name="Nielsen K.F."/>
            <person name="Frisvad J.C."/>
            <person name="Workman M."/>
            <person name="Nielsen J."/>
        </authorList>
    </citation>
    <scope>NUCLEOTIDE SEQUENCE [LARGE SCALE GENOMIC DNA]</scope>
    <source>
        <strain evidence="12">IBT 24891</strain>
    </source>
</reference>
<protein>
    <recommendedName>
        <fullName evidence="3">H/ACA ribonucleoprotein complex non-core subunit NAF1</fullName>
    </recommendedName>
    <alternativeName>
        <fullName evidence="9">Nuclear assembly factor 1</fullName>
    </alternativeName>
</protein>
<feature type="compositionally biased region" description="Low complexity" evidence="10">
    <location>
        <begin position="603"/>
        <end position="636"/>
    </location>
</feature>
<evidence type="ECO:0000256" key="5">
    <source>
        <dbReference type="ARBA" id="ARBA00022552"/>
    </source>
</evidence>
<feature type="compositionally biased region" description="Polar residues" evidence="10">
    <location>
        <begin position="507"/>
        <end position="519"/>
    </location>
</feature>
<dbReference type="Gene3D" id="2.40.10.230">
    <property type="entry name" value="Probable tRNA pseudouridine synthase domain"/>
    <property type="match status" value="1"/>
</dbReference>
<feature type="compositionally biased region" description="Acidic residues" evidence="10">
    <location>
        <begin position="378"/>
        <end position="389"/>
    </location>
</feature>
<feature type="compositionally biased region" description="Low complexity" evidence="10">
    <location>
        <begin position="188"/>
        <end position="199"/>
    </location>
</feature>
<feature type="compositionally biased region" description="Low complexity" evidence="10">
    <location>
        <begin position="88"/>
        <end position="105"/>
    </location>
</feature>
<keyword evidence="8" id="KW-0539">Nucleus</keyword>
<sequence length="661" mass="71266">MSDQQIPSNGPELPSDGPPLKKPCTIDTPPVAATPDDGSDFYNTPLAAGTPVMDTDNETSVTATEDNTPAQQASAIPGLGLISNPHDQQTPPTQQAMPEQQQQTPDVNQEPKQATAEVKEDSTATTQDSSAAIAQQESGNGPSATTEESMDVDQKPVQSKLDANNGLIDHAMNEEGQGEEEHPEWEVDSSPYESSSDSSTDSDDSSEDEDYPILSPEEQARILMQAEAGSDDEGDGKGKSGGYIRSANEVAEDVLPIPEVTITPEMPIVMLGNIKTVIENAVLIEASTSGEYQVLESGSLLCSEDRKIIGVVSETLGRVENPLYTVMYATAAEAKERGISKDMVVYYVPAHSTFVFTQPLKGLKGSDASNFHDEEVAEEEIEFSDDEAEAEYKKKLKQKRQERKDAKDGGAGRGKKGPAGPSKLSHSELNYDDAGGEDGYTPLARPKNLHEMMGAREPPVEGTERGSGFRGGRGRGRGSDRGRGGRGRGSGGRGGSYERDQDRRPQHQQGGNSQYGSTAPQQPPTGYPQSGYPQQQPAFGMPQGMPQTFAPFQQYAPQQQAQFPQGAAPGQMPFQFPFQQSFAQPNPFQSIPPGAHINPLFLAALQQQQQFQQPQQPQQQYQQPQQAAPQGQQNPAMNFDQVKAQLDLLRNLSNNQGPPPS</sequence>
<evidence type="ECO:0000256" key="6">
    <source>
        <dbReference type="ARBA" id="ARBA00022553"/>
    </source>
</evidence>
<feature type="compositionally biased region" description="Low complexity" evidence="10">
    <location>
        <begin position="546"/>
        <end position="589"/>
    </location>
</feature>
<feature type="compositionally biased region" description="Polar residues" evidence="10">
    <location>
        <begin position="58"/>
        <end position="74"/>
    </location>
</feature>
<evidence type="ECO:0000256" key="9">
    <source>
        <dbReference type="ARBA" id="ARBA00076743"/>
    </source>
</evidence>
<evidence type="ECO:0000256" key="1">
    <source>
        <dbReference type="ARBA" id="ARBA00004123"/>
    </source>
</evidence>
<dbReference type="InterPro" id="IPR040309">
    <property type="entry name" value="Naf1"/>
</dbReference>
<dbReference type="GO" id="GO:0005732">
    <property type="term" value="C:sno(s)RNA-containing ribonucleoprotein complex"/>
    <property type="evidence" value="ECO:0007669"/>
    <property type="project" value="InterPro"/>
</dbReference>
<dbReference type="STRING" id="303698.A0A1V6TGM5"/>
<dbReference type="FunFam" id="2.40.10.230:FF:000002">
    <property type="entry name" value="H/ACA ribonucleoprotein complex non-core subunit NAF1"/>
    <property type="match status" value="1"/>
</dbReference>
<evidence type="ECO:0000256" key="7">
    <source>
        <dbReference type="ARBA" id="ARBA00022884"/>
    </source>
</evidence>
<dbReference type="GO" id="GO:0003723">
    <property type="term" value="F:RNA binding"/>
    <property type="evidence" value="ECO:0007669"/>
    <property type="project" value="UniProtKB-KW"/>
</dbReference>
<feature type="compositionally biased region" description="Acidic residues" evidence="10">
    <location>
        <begin position="176"/>
        <end position="187"/>
    </location>
</feature>
<comment type="subcellular location">
    <subcellularLocation>
        <location evidence="1">Nucleus</location>
    </subcellularLocation>
</comment>
<evidence type="ECO:0000256" key="3">
    <source>
        <dbReference type="ARBA" id="ARBA00021438"/>
    </source>
</evidence>
<evidence type="ECO:0000256" key="2">
    <source>
        <dbReference type="ARBA" id="ARBA00009801"/>
    </source>
</evidence>
<dbReference type="Pfam" id="PF04410">
    <property type="entry name" value="Gar1"/>
    <property type="match status" value="1"/>
</dbReference>
<keyword evidence="12" id="KW-1185">Reference proteome</keyword>
<feature type="compositionally biased region" description="Polar residues" evidence="10">
    <location>
        <begin position="123"/>
        <end position="147"/>
    </location>
</feature>
<keyword evidence="6" id="KW-0597">Phosphoprotein</keyword>
<accession>A0A1V6TGM5</accession>
<feature type="compositionally biased region" description="Basic and acidic residues" evidence="10">
    <location>
        <begin position="496"/>
        <end position="505"/>
    </location>
</feature>
<comment type="similarity">
    <text evidence="2">Belongs to the NAF1 family.</text>
</comment>
<dbReference type="InterPro" id="IPR007504">
    <property type="entry name" value="H/ACA_rnp_Gar1/Naf1"/>
</dbReference>
<evidence type="ECO:0000313" key="11">
    <source>
        <dbReference type="EMBL" id="OQE25487.1"/>
    </source>
</evidence>
<dbReference type="OrthoDB" id="21550at2759"/>
<dbReference type="InterPro" id="IPR009000">
    <property type="entry name" value="Transl_B-barrel_sf"/>
</dbReference>
<evidence type="ECO:0000256" key="4">
    <source>
        <dbReference type="ARBA" id="ARBA00022517"/>
    </source>
</evidence>
<name>A0A1V6TGM5_9EURO</name>
<organism evidence="11 12">
    <name type="scientific">Penicillium steckii</name>
    <dbReference type="NCBI Taxonomy" id="303698"/>
    <lineage>
        <taxon>Eukaryota</taxon>
        <taxon>Fungi</taxon>
        <taxon>Dikarya</taxon>
        <taxon>Ascomycota</taxon>
        <taxon>Pezizomycotina</taxon>
        <taxon>Eurotiomycetes</taxon>
        <taxon>Eurotiomycetidae</taxon>
        <taxon>Eurotiales</taxon>
        <taxon>Aspergillaceae</taxon>
        <taxon>Penicillium</taxon>
    </lineage>
</organism>
<evidence type="ECO:0000313" key="12">
    <source>
        <dbReference type="Proteomes" id="UP000191285"/>
    </source>
</evidence>
<dbReference type="GO" id="GO:0000493">
    <property type="term" value="P:box H/ACA snoRNP assembly"/>
    <property type="evidence" value="ECO:0007669"/>
    <property type="project" value="InterPro"/>
</dbReference>
<feature type="region of interest" description="Disordered" evidence="10">
    <location>
        <begin position="378"/>
        <end position="641"/>
    </location>
</feature>
<dbReference type="EMBL" id="MLKD01000006">
    <property type="protein sequence ID" value="OQE25487.1"/>
    <property type="molecule type" value="Genomic_DNA"/>
</dbReference>
<feature type="compositionally biased region" description="Basic and acidic residues" evidence="10">
    <location>
        <begin position="448"/>
        <end position="464"/>
    </location>
</feature>
<feature type="compositionally biased region" description="Low complexity" evidence="10">
    <location>
        <begin position="527"/>
        <end position="537"/>
    </location>
</feature>
<comment type="caution">
    <text evidence="11">The sequence shown here is derived from an EMBL/GenBank/DDBJ whole genome shotgun (WGS) entry which is preliminary data.</text>
</comment>
<dbReference type="Proteomes" id="UP000191285">
    <property type="component" value="Unassembled WGS sequence"/>
</dbReference>
<proteinExistence type="inferred from homology"/>
<dbReference type="SUPFAM" id="SSF50447">
    <property type="entry name" value="Translation proteins"/>
    <property type="match status" value="1"/>
</dbReference>
<feature type="region of interest" description="Disordered" evidence="10">
    <location>
        <begin position="1"/>
        <end position="211"/>
    </location>
</feature>
<dbReference type="GO" id="GO:0006364">
    <property type="term" value="P:rRNA processing"/>
    <property type="evidence" value="ECO:0007669"/>
    <property type="project" value="UniProtKB-KW"/>
</dbReference>
<dbReference type="PANTHER" id="PTHR31633">
    <property type="entry name" value="H/ACA RIBONUCLEOPROTEIN COMPLEX NON-CORE SUBUNIT NAF1"/>
    <property type="match status" value="1"/>
</dbReference>
<dbReference type="AlphaFoldDB" id="A0A1V6TGM5"/>